<evidence type="ECO:0000313" key="2">
    <source>
        <dbReference type="Proteomes" id="UP000075840"/>
    </source>
</evidence>
<evidence type="ECO:0000313" key="1">
    <source>
        <dbReference type="EnsemblMetazoa" id="AARA014246-PA"/>
    </source>
</evidence>
<reference evidence="1" key="1">
    <citation type="submission" date="2022-08" db="UniProtKB">
        <authorList>
            <consortium name="EnsemblMetazoa"/>
        </authorList>
    </citation>
    <scope>IDENTIFICATION</scope>
    <source>
        <strain evidence="1">Dongola</strain>
    </source>
</reference>
<organism evidence="1 2">
    <name type="scientific">Anopheles arabiensis</name>
    <name type="common">Mosquito</name>
    <dbReference type="NCBI Taxonomy" id="7173"/>
    <lineage>
        <taxon>Eukaryota</taxon>
        <taxon>Metazoa</taxon>
        <taxon>Ecdysozoa</taxon>
        <taxon>Arthropoda</taxon>
        <taxon>Hexapoda</taxon>
        <taxon>Insecta</taxon>
        <taxon>Pterygota</taxon>
        <taxon>Neoptera</taxon>
        <taxon>Endopterygota</taxon>
        <taxon>Diptera</taxon>
        <taxon>Nematocera</taxon>
        <taxon>Culicoidea</taxon>
        <taxon>Culicidae</taxon>
        <taxon>Anophelinae</taxon>
        <taxon>Anopheles</taxon>
    </lineage>
</organism>
<keyword evidence="2" id="KW-1185">Reference proteome</keyword>
<dbReference type="VEuPathDB" id="VectorBase:AARA014246"/>
<name>A0A182IFH9_ANOAR</name>
<dbReference type="EnsemblMetazoa" id="AARA014246-RA">
    <property type="protein sequence ID" value="AARA014246-PA"/>
    <property type="gene ID" value="AARA014246"/>
</dbReference>
<protein>
    <submittedName>
        <fullName evidence="1">Uncharacterized protein</fullName>
    </submittedName>
</protein>
<dbReference type="EMBL" id="APCN01001829">
    <property type="status" value="NOT_ANNOTATED_CDS"/>
    <property type="molecule type" value="Genomic_DNA"/>
</dbReference>
<sequence>MIAITFRDVQNQSNQALAPFSCVLLLSQSPQYSSTRVATAAGCTVRAPRGAVRASERFRLSRERESGKKQREKPCIPRASVLV</sequence>
<dbReference type="Proteomes" id="UP000075840">
    <property type="component" value="Unassembled WGS sequence"/>
</dbReference>
<proteinExistence type="predicted"/>
<accession>A0A182IFH9</accession>
<dbReference type="AlphaFoldDB" id="A0A182IFH9"/>